<keyword evidence="1" id="KW-1133">Transmembrane helix</keyword>
<comment type="caution">
    <text evidence="2">The sequence shown here is derived from an EMBL/GenBank/DDBJ whole genome shotgun (WGS) entry which is preliminary data.</text>
</comment>
<evidence type="ECO:0000313" key="3">
    <source>
        <dbReference type="Proteomes" id="UP001432322"/>
    </source>
</evidence>
<keyword evidence="1" id="KW-0812">Transmembrane</keyword>
<sequence>TGDVTSERSITAKTSFSCEYASEERKETGKSSMLIIGIGTFIGGFVISAVIEFFRIKRKRRRMNALKQQLENVDTQNSEKYKFDTVENQKKENNDDFFASDYLKKKREEAERNIQCEILPTEIPAEIREKKGLSQ</sequence>
<name>A0AAV5WW18_9BILA</name>
<feature type="non-terminal residue" evidence="2">
    <location>
        <position position="1"/>
    </location>
</feature>
<proteinExistence type="predicted"/>
<protein>
    <submittedName>
        <fullName evidence="2">Uncharacterized protein</fullName>
    </submittedName>
</protein>
<feature type="non-terminal residue" evidence="2">
    <location>
        <position position="135"/>
    </location>
</feature>
<evidence type="ECO:0000313" key="2">
    <source>
        <dbReference type="EMBL" id="GMT34423.1"/>
    </source>
</evidence>
<keyword evidence="3" id="KW-1185">Reference proteome</keyword>
<accession>A0AAV5WW18</accession>
<organism evidence="2 3">
    <name type="scientific">Pristionchus fissidentatus</name>
    <dbReference type="NCBI Taxonomy" id="1538716"/>
    <lineage>
        <taxon>Eukaryota</taxon>
        <taxon>Metazoa</taxon>
        <taxon>Ecdysozoa</taxon>
        <taxon>Nematoda</taxon>
        <taxon>Chromadorea</taxon>
        <taxon>Rhabditida</taxon>
        <taxon>Rhabditina</taxon>
        <taxon>Diplogasteromorpha</taxon>
        <taxon>Diplogasteroidea</taxon>
        <taxon>Neodiplogasteridae</taxon>
        <taxon>Pristionchus</taxon>
    </lineage>
</organism>
<feature type="transmembrane region" description="Helical" evidence="1">
    <location>
        <begin position="33"/>
        <end position="54"/>
    </location>
</feature>
<dbReference type="EMBL" id="BTSY01000006">
    <property type="protein sequence ID" value="GMT34423.1"/>
    <property type="molecule type" value="Genomic_DNA"/>
</dbReference>
<gene>
    <name evidence="2" type="ORF">PFISCL1PPCAC_25720</name>
</gene>
<dbReference type="AlphaFoldDB" id="A0AAV5WW18"/>
<reference evidence="2" key="1">
    <citation type="submission" date="2023-10" db="EMBL/GenBank/DDBJ databases">
        <title>Genome assembly of Pristionchus species.</title>
        <authorList>
            <person name="Yoshida K."/>
            <person name="Sommer R.J."/>
        </authorList>
    </citation>
    <scope>NUCLEOTIDE SEQUENCE</scope>
    <source>
        <strain evidence="2">RS5133</strain>
    </source>
</reference>
<keyword evidence="1" id="KW-0472">Membrane</keyword>
<evidence type="ECO:0000256" key="1">
    <source>
        <dbReference type="SAM" id="Phobius"/>
    </source>
</evidence>
<dbReference type="Proteomes" id="UP001432322">
    <property type="component" value="Unassembled WGS sequence"/>
</dbReference>